<accession>A0AAF3FLP8</accession>
<evidence type="ECO:0000256" key="3">
    <source>
        <dbReference type="ARBA" id="ARBA00022692"/>
    </source>
</evidence>
<dbReference type="WBParaSite" id="MBELARI_LOCUS7005">
    <property type="protein sequence ID" value="MBELARI_LOCUS7005"/>
    <property type="gene ID" value="MBELARI_LOCUS7005"/>
</dbReference>
<comment type="similarity">
    <text evidence="2">Belongs to the nematode receptor-like protein sre family.</text>
</comment>
<evidence type="ECO:0008006" key="9">
    <source>
        <dbReference type="Google" id="ProtNLM"/>
    </source>
</evidence>
<feature type="transmembrane region" description="Helical" evidence="6">
    <location>
        <begin position="50"/>
        <end position="73"/>
    </location>
</feature>
<dbReference type="SUPFAM" id="SSF81321">
    <property type="entry name" value="Family A G protein-coupled receptor-like"/>
    <property type="match status" value="1"/>
</dbReference>
<evidence type="ECO:0000256" key="1">
    <source>
        <dbReference type="ARBA" id="ARBA00004141"/>
    </source>
</evidence>
<evidence type="ECO:0000256" key="5">
    <source>
        <dbReference type="ARBA" id="ARBA00023136"/>
    </source>
</evidence>
<dbReference type="PANTHER" id="PTHR47521:SF18">
    <property type="entry name" value="G PROTEIN-COUPLED RECEPTOR-RELATED"/>
    <property type="match status" value="1"/>
</dbReference>
<dbReference type="GO" id="GO:0016020">
    <property type="term" value="C:membrane"/>
    <property type="evidence" value="ECO:0007669"/>
    <property type="project" value="UniProtKB-SubCell"/>
</dbReference>
<keyword evidence="3 6" id="KW-0812">Transmembrane</keyword>
<keyword evidence="7" id="KW-1185">Reference proteome</keyword>
<protein>
    <recommendedName>
        <fullName evidence="9">G protein-coupled receptor</fullName>
    </recommendedName>
</protein>
<keyword evidence="5 6" id="KW-0472">Membrane</keyword>
<dbReference type="InterPro" id="IPR004151">
    <property type="entry name" value="7TM_GPCR_serpentine_rcpt_Sre"/>
</dbReference>
<evidence type="ECO:0000256" key="6">
    <source>
        <dbReference type="SAM" id="Phobius"/>
    </source>
</evidence>
<dbReference type="Proteomes" id="UP000887575">
    <property type="component" value="Unassembled WGS sequence"/>
</dbReference>
<feature type="transmembrane region" description="Helical" evidence="6">
    <location>
        <begin position="161"/>
        <end position="182"/>
    </location>
</feature>
<evidence type="ECO:0000313" key="8">
    <source>
        <dbReference type="WBParaSite" id="MBELARI_LOCUS7005"/>
    </source>
</evidence>
<dbReference type="AlphaFoldDB" id="A0AAF3FLP8"/>
<dbReference type="InterPro" id="IPR052860">
    <property type="entry name" value="NRL-GPCR1"/>
</dbReference>
<dbReference type="Pfam" id="PF03125">
    <property type="entry name" value="Sre"/>
    <property type="match status" value="1"/>
</dbReference>
<feature type="transmembrane region" description="Helical" evidence="6">
    <location>
        <begin position="220"/>
        <end position="241"/>
    </location>
</feature>
<evidence type="ECO:0000256" key="4">
    <source>
        <dbReference type="ARBA" id="ARBA00022989"/>
    </source>
</evidence>
<name>A0AAF3FLP8_9BILA</name>
<reference evidence="8" key="1">
    <citation type="submission" date="2024-02" db="UniProtKB">
        <authorList>
            <consortium name="WormBaseParasite"/>
        </authorList>
    </citation>
    <scope>IDENTIFICATION</scope>
</reference>
<proteinExistence type="inferred from homology"/>
<feature type="transmembrane region" description="Helical" evidence="6">
    <location>
        <begin position="26"/>
        <end position="43"/>
    </location>
</feature>
<evidence type="ECO:0000313" key="7">
    <source>
        <dbReference type="Proteomes" id="UP000887575"/>
    </source>
</evidence>
<feature type="transmembrane region" description="Helical" evidence="6">
    <location>
        <begin position="247"/>
        <end position="268"/>
    </location>
</feature>
<keyword evidence="4 6" id="KW-1133">Transmembrane helix</keyword>
<feature type="transmembrane region" description="Helical" evidence="6">
    <location>
        <begin position="134"/>
        <end position="155"/>
    </location>
</feature>
<dbReference type="GO" id="GO:0007606">
    <property type="term" value="P:sensory perception of chemical stimulus"/>
    <property type="evidence" value="ECO:0007669"/>
    <property type="project" value="InterPro"/>
</dbReference>
<organism evidence="7 8">
    <name type="scientific">Mesorhabditis belari</name>
    <dbReference type="NCBI Taxonomy" id="2138241"/>
    <lineage>
        <taxon>Eukaryota</taxon>
        <taxon>Metazoa</taxon>
        <taxon>Ecdysozoa</taxon>
        <taxon>Nematoda</taxon>
        <taxon>Chromadorea</taxon>
        <taxon>Rhabditida</taxon>
        <taxon>Rhabditina</taxon>
        <taxon>Rhabditomorpha</taxon>
        <taxon>Rhabditoidea</taxon>
        <taxon>Rhabditidae</taxon>
        <taxon>Mesorhabditinae</taxon>
        <taxon>Mesorhabditis</taxon>
    </lineage>
</organism>
<comment type="subcellular location">
    <subcellularLocation>
        <location evidence="1">Membrane</location>
        <topology evidence="1">Multi-pass membrane protein</topology>
    </subcellularLocation>
</comment>
<sequence length="330" mass="37617">MTSLISILFCTSQCKQLTLAQMIECLSDLFCFIFLIIYTIILLRKRVFHANLLMILIALPGFPSVTSLLIKFLNKIILQSNGFNYGNAFTLMSYSISDTGLSVSSYTLMSLAIERLISTFYVDQYENICRGWPILSLFLITLQIALGISTVPLAYSAVISNYLSVGIIIVALSSAVLMFFVVNPLARRHYSKSAANFAGVSKRYQTTENLRIVRVLKLLIPYYCACEVLLLILFILMTTVLEKLELYWNLYMILIGAQVSGTMLIVLLRHPVLKAELYRFLPLREKDPPLKPGLVQIFNVDGLQLNYTTQQENDIYFRMLQTKFWTRESV</sequence>
<feature type="transmembrane region" description="Helical" evidence="6">
    <location>
        <begin position="93"/>
        <end position="113"/>
    </location>
</feature>
<evidence type="ECO:0000256" key="2">
    <source>
        <dbReference type="ARBA" id="ARBA00006803"/>
    </source>
</evidence>
<dbReference type="PANTHER" id="PTHR47521">
    <property type="entry name" value="SERPENTINE RECEPTOR, CLASS E (EPSILON)-RELATED"/>
    <property type="match status" value="1"/>
</dbReference>